<feature type="region of interest" description="Disordered" evidence="1">
    <location>
        <begin position="1"/>
        <end position="42"/>
    </location>
</feature>
<organism evidence="2 3">
    <name type="scientific">Halorhabdus tiamatea SARL4B</name>
    <dbReference type="NCBI Taxonomy" id="1033806"/>
    <lineage>
        <taxon>Archaea</taxon>
        <taxon>Methanobacteriati</taxon>
        <taxon>Methanobacteriota</taxon>
        <taxon>Stenosarchaea group</taxon>
        <taxon>Halobacteria</taxon>
        <taxon>Halobacteriales</taxon>
        <taxon>Haloarculaceae</taxon>
        <taxon>Halorhabdus</taxon>
    </lineage>
</organism>
<accession>S6D8W9</accession>
<evidence type="ECO:0000256" key="1">
    <source>
        <dbReference type="SAM" id="MobiDB-lite"/>
    </source>
</evidence>
<gene>
    <name evidence="2" type="ORF">HTIA_2077</name>
</gene>
<dbReference type="AlphaFoldDB" id="S6D8W9"/>
<evidence type="ECO:0000313" key="2">
    <source>
        <dbReference type="EMBL" id="CCQ34191.1"/>
    </source>
</evidence>
<feature type="compositionally biased region" description="Polar residues" evidence="1">
    <location>
        <begin position="31"/>
        <end position="42"/>
    </location>
</feature>
<feature type="compositionally biased region" description="Basic and acidic residues" evidence="1">
    <location>
        <begin position="1"/>
        <end position="14"/>
    </location>
</feature>
<dbReference type="Proteomes" id="UP000015381">
    <property type="component" value="Chromosome I"/>
</dbReference>
<dbReference type="EMBL" id="HF571520">
    <property type="protein sequence ID" value="CCQ34191.1"/>
    <property type="molecule type" value="Genomic_DNA"/>
</dbReference>
<dbReference type="HOGENOM" id="CLU_3245277_0_0_2"/>
<evidence type="ECO:0000313" key="3">
    <source>
        <dbReference type="Proteomes" id="UP000015381"/>
    </source>
</evidence>
<protein>
    <submittedName>
        <fullName evidence="2">Uncharacterized protein</fullName>
    </submittedName>
</protein>
<proteinExistence type="predicted"/>
<name>S6D8W9_9EURY</name>
<dbReference type="KEGG" id="hti:HTIA_2077"/>
<keyword evidence="3" id="KW-1185">Reference proteome</keyword>
<reference evidence="2 3" key="1">
    <citation type="journal article" date="2014" name="Environ. Microbiol.">
        <title>Halorhabdus tiamatea: proteogenomics and glycosidase activity measurements identify the first cultivated euryarchaeon from a deep-sea anoxic brine lake as potential polysaccharide degrader.</title>
        <authorList>
            <person name="Werner J."/>
            <person name="Ferrer M."/>
            <person name="Michel G."/>
            <person name="Mann A.J."/>
            <person name="Huang S."/>
            <person name="Juarez S."/>
            <person name="Ciordia S."/>
            <person name="Albar J.P."/>
            <person name="Alcaide M."/>
            <person name="La Cono V."/>
            <person name="Yakimov M.M."/>
            <person name="Antunes A."/>
            <person name="Taborda M."/>
            <person name="Da Costa M.S."/>
            <person name="Amann R.I."/>
            <person name="Gloeckner F.O."/>
            <person name="Golyshina O.V."/>
            <person name="Golyshin P.N."/>
            <person name="Teeling H."/>
        </authorList>
    </citation>
    <scope>NUCLEOTIDE SEQUENCE [LARGE SCALE GENOMIC DNA]</scope>
    <source>
        <strain evidence="3">SARL4B</strain>
    </source>
</reference>
<sequence length="42" mass="4588">MVAKEIRGRKEGDRAAGPPRRYGSAGRDSCRFQSGSSRHPTV</sequence>